<accession>A0A6J1FV80</accession>
<gene>
    <name evidence="12 13 14 15 16 17" type="primary">LOC111447585</name>
</gene>
<dbReference type="EC" id="2.3.2.27" evidence="2"/>
<comment type="catalytic activity">
    <reaction evidence="1">
        <text>S-ubiquitinyl-[E2 ubiquitin-conjugating enzyme]-L-cysteine + [acceptor protein]-L-lysine = [E2 ubiquitin-conjugating enzyme]-L-cysteine + N(6)-ubiquitinyl-[acceptor protein]-L-lysine.</text>
        <dbReference type="EC" id="2.3.2.27"/>
    </reaction>
</comment>
<dbReference type="Pfam" id="PF13639">
    <property type="entry name" value="zf-RING_2"/>
    <property type="match status" value="1"/>
</dbReference>
<evidence type="ECO:0000313" key="17">
    <source>
        <dbReference type="RefSeq" id="XP_022942600.1"/>
    </source>
</evidence>
<dbReference type="Gene3D" id="3.30.40.10">
    <property type="entry name" value="Zinc/RING finger domain, C3HC4 (zinc finger)"/>
    <property type="match status" value="1"/>
</dbReference>
<evidence type="ECO:0000256" key="8">
    <source>
        <dbReference type="PROSITE-ProRule" id="PRU00175"/>
    </source>
</evidence>
<dbReference type="InterPro" id="IPR001841">
    <property type="entry name" value="Znf_RING"/>
</dbReference>
<evidence type="ECO:0000256" key="6">
    <source>
        <dbReference type="ARBA" id="ARBA00022786"/>
    </source>
</evidence>
<dbReference type="RefSeq" id="XP_022942598.1">
    <property type="nucleotide sequence ID" value="XM_023086830.1"/>
</dbReference>
<keyword evidence="3" id="KW-0808">Transferase</keyword>
<evidence type="ECO:0000313" key="16">
    <source>
        <dbReference type="RefSeq" id="XP_022942599.1"/>
    </source>
</evidence>
<dbReference type="Proteomes" id="UP000504609">
    <property type="component" value="Unplaced"/>
</dbReference>
<keyword evidence="11" id="KW-1185">Reference proteome</keyword>
<name>A0A6J1FV80_CUCMO</name>
<evidence type="ECO:0000259" key="10">
    <source>
        <dbReference type="PROSITE" id="PS50089"/>
    </source>
</evidence>
<evidence type="ECO:0000256" key="9">
    <source>
        <dbReference type="SAM" id="MobiDB-lite"/>
    </source>
</evidence>
<evidence type="ECO:0000313" key="12">
    <source>
        <dbReference type="RefSeq" id="XP_022942594.1"/>
    </source>
</evidence>
<evidence type="ECO:0000256" key="2">
    <source>
        <dbReference type="ARBA" id="ARBA00012483"/>
    </source>
</evidence>
<dbReference type="RefSeq" id="XP_022942599.1">
    <property type="nucleotide sequence ID" value="XM_023086831.1"/>
</dbReference>
<evidence type="ECO:0000313" key="15">
    <source>
        <dbReference type="RefSeq" id="XP_022942598.1"/>
    </source>
</evidence>
<keyword evidence="6" id="KW-0833">Ubl conjugation pathway</keyword>
<dbReference type="InterPro" id="IPR045191">
    <property type="entry name" value="MBR1/2-like"/>
</dbReference>
<reference evidence="12 13" key="1">
    <citation type="submission" date="2025-04" db="UniProtKB">
        <authorList>
            <consortium name="RefSeq"/>
        </authorList>
    </citation>
    <scope>IDENTIFICATION</scope>
    <source>
        <tissue evidence="12 13">Young leaves</tissue>
    </source>
</reference>
<keyword evidence="5 8" id="KW-0863">Zinc-finger</keyword>
<evidence type="ECO:0000313" key="14">
    <source>
        <dbReference type="RefSeq" id="XP_022942597.1"/>
    </source>
</evidence>
<evidence type="ECO:0000256" key="3">
    <source>
        <dbReference type="ARBA" id="ARBA00022679"/>
    </source>
</evidence>
<evidence type="ECO:0000313" key="13">
    <source>
        <dbReference type="RefSeq" id="XP_022942596.1"/>
    </source>
</evidence>
<feature type="region of interest" description="Disordered" evidence="9">
    <location>
        <begin position="194"/>
        <end position="236"/>
    </location>
</feature>
<dbReference type="KEGG" id="cmos:111447585"/>
<organism evidence="11 15">
    <name type="scientific">Cucurbita moschata</name>
    <name type="common">Winter crookneck squash</name>
    <name type="synonym">Cucurbita pepo var. moschata</name>
    <dbReference type="NCBI Taxonomy" id="3662"/>
    <lineage>
        <taxon>Eukaryota</taxon>
        <taxon>Viridiplantae</taxon>
        <taxon>Streptophyta</taxon>
        <taxon>Embryophyta</taxon>
        <taxon>Tracheophyta</taxon>
        <taxon>Spermatophyta</taxon>
        <taxon>Magnoliopsida</taxon>
        <taxon>eudicotyledons</taxon>
        <taxon>Gunneridae</taxon>
        <taxon>Pentapetalae</taxon>
        <taxon>rosids</taxon>
        <taxon>fabids</taxon>
        <taxon>Cucurbitales</taxon>
        <taxon>Cucurbitaceae</taxon>
        <taxon>Cucurbiteae</taxon>
        <taxon>Cucurbita</taxon>
    </lineage>
</organism>
<dbReference type="GeneID" id="111447585"/>
<evidence type="ECO:0000256" key="4">
    <source>
        <dbReference type="ARBA" id="ARBA00022723"/>
    </source>
</evidence>
<protein>
    <recommendedName>
        <fullName evidence="2">RING-type E3 ubiquitin transferase</fullName>
        <ecNumber evidence="2">2.3.2.27</ecNumber>
    </recommendedName>
</protein>
<dbReference type="RefSeq" id="XP_022942597.1">
    <property type="nucleotide sequence ID" value="XM_023086829.1"/>
</dbReference>
<dbReference type="GO" id="GO:0061630">
    <property type="term" value="F:ubiquitin protein ligase activity"/>
    <property type="evidence" value="ECO:0007669"/>
    <property type="project" value="UniProtKB-EC"/>
</dbReference>
<dbReference type="SMART" id="SM00184">
    <property type="entry name" value="RING"/>
    <property type="match status" value="1"/>
</dbReference>
<dbReference type="GO" id="GO:0008270">
    <property type="term" value="F:zinc ion binding"/>
    <property type="evidence" value="ECO:0007669"/>
    <property type="project" value="UniProtKB-KW"/>
</dbReference>
<feature type="compositionally biased region" description="Basic and acidic residues" evidence="9">
    <location>
        <begin position="216"/>
        <end position="228"/>
    </location>
</feature>
<evidence type="ECO:0000256" key="7">
    <source>
        <dbReference type="ARBA" id="ARBA00022833"/>
    </source>
</evidence>
<dbReference type="AlphaFoldDB" id="A0A6J1FV80"/>
<evidence type="ECO:0000256" key="5">
    <source>
        <dbReference type="ARBA" id="ARBA00022771"/>
    </source>
</evidence>
<keyword evidence="4" id="KW-0479">Metal-binding</keyword>
<dbReference type="RefSeq" id="XP_022942600.1">
    <property type="nucleotide sequence ID" value="XM_023086832.1"/>
</dbReference>
<dbReference type="PROSITE" id="PS50089">
    <property type="entry name" value="ZF_RING_2"/>
    <property type="match status" value="1"/>
</dbReference>
<dbReference type="RefSeq" id="XP_022942594.1">
    <property type="nucleotide sequence ID" value="XM_023086826.1"/>
</dbReference>
<dbReference type="PANTHER" id="PTHR22937">
    <property type="entry name" value="E3 UBIQUITIN-PROTEIN LIGASE RNF165"/>
    <property type="match status" value="1"/>
</dbReference>
<evidence type="ECO:0000313" key="11">
    <source>
        <dbReference type="Proteomes" id="UP000504609"/>
    </source>
</evidence>
<dbReference type="SUPFAM" id="SSF57850">
    <property type="entry name" value="RING/U-box"/>
    <property type="match status" value="1"/>
</dbReference>
<dbReference type="RefSeq" id="XP_022942596.1">
    <property type="nucleotide sequence ID" value="XM_023086828.1"/>
</dbReference>
<keyword evidence="7" id="KW-0862">Zinc</keyword>
<dbReference type="GO" id="GO:0005634">
    <property type="term" value="C:nucleus"/>
    <property type="evidence" value="ECO:0007669"/>
    <property type="project" value="TreeGrafter"/>
</dbReference>
<dbReference type="InterPro" id="IPR013083">
    <property type="entry name" value="Znf_RING/FYVE/PHD"/>
</dbReference>
<evidence type="ECO:0000256" key="1">
    <source>
        <dbReference type="ARBA" id="ARBA00000900"/>
    </source>
</evidence>
<feature type="domain" description="RING-type" evidence="10">
    <location>
        <begin position="497"/>
        <end position="538"/>
    </location>
</feature>
<sequence length="549" mass="60919">MRQRLPRTSQMVDMEMDRQGQNYLHAEPSIILPGTSNFPQRSIPAMVTASGNAANPEAHYLPDPYEGPMLHGLNQYSGVQHHHSIGLSTAAPGNYYYSYVTPPSSNGLLPAPLNHNVTDQLPSASNYGVLQTSSDGYGRRAYFVDEVSDPHKRKITEGIPGNVQHLNGLASSSSSVHLSNSRHPEEVAMVEASSFPPPQSRWNGPRNSVRAGSSGPRRDSLLPLDHNHTTLGNNRGQHLQPANSTFWLDQHLQANCGNRNASSWNQPSTAPFMQGTNTNGGLLETMNLGVYGYHETAGNRNSRNVQHPSLNHGQHIHNHPSTVVQRIRGQNFQYYPQVTAASYGFPLNSSYGTMNPHSLDIGRRQQGPVAPTSHGLHRLPRVNVAADTTNRHHNLPQLRFLQADEVALLEIPDLYEVGNSVDHHRDMRLDIEDMSYEELLALGERIGNVSTGLTEEIIKAQLKTRSFVSSVTIVNLEEDEEDEEEEGSSSDQDADYCIICQDHYQNHEKIGTLDCGHEYHASCLKKWLIVKNVCPICKSEALVTVRKER</sequence>
<proteinExistence type="predicted"/>
<dbReference type="PANTHER" id="PTHR22937:SF222">
    <property type="entry name" value="RING-TYPE E3 UBIQUITIN TRANSFERASE"/>
    <property type="match status" value="1"/>
</dbReference>